<dbReference type="VEuPathDB" id="FungiDB:HpaG800243"/>
<reference evidence="2" key="1">
    <citation type="journal article" date="2010" name="Science">
        <title>Signatures of adaptation to obligate biotrophy in the Hyaloperonospora arabidopsidis genome.</title>
        <authorList>
            <person name="Baxter L."/>
            <person name="Tripathy S."/>
            <person name="Ishaque N."/>
            <person name="Boot N."/>
            <person name="Cabral A."/>
            <person name="Kemen E."/>
            <person name="Thines M."/>
            <person name="Ah-Fong A."/>
            <person name="Anderson R."/>
            <person name="Badejoko W."/>
            <person name="Bittner-Eddy P."/>
            <person name="Boore J.L."/>
            <person name="Chibucos M.C."/>
            <person name="Coates M."/>
            <person name="Dehal P."/>
            <person name="Delehaunty K."/>
            <person name="Dong S."/>
            <person name="Downton P."/>
            <person name="Dumas B."/>
            <person name="Fabro G."/>
            <person name="Fronick C."/>
            <person name="Fuerstenberg S.I."/>
            <person name="Fulton L."/>
            <person name="Gaulin E."/>
            <person name="Govers F."/>
            <person name="Hughes L."/>
            <person name="Humphray S."/>
            <person name="Jiang R.H."/>
            <person name="Judelson H."/>
            <person name="Kamoun S."/>
            <person name="Kyung K."/>
            <person name="Meijer H."/>
            <person name="Minx P."/>
            <person name="Morris P."/>
            <person name="Nelson J."/>
            <person name="Phuntumart V."/>
            <person name="Qutob D."/>
            <person name="Rehmany A."/>
            <person name="Rougon-Cardoso A."/>
            <person name="Ryden P."/>
            <person name="Torto-Alalibo T."/>
            <person name="Studholme D."/>
            <person name="Wang Y."/>
            <person name="Win J."/>
            <person name="Wood J."/>
            <person name="Clifton S.W."/>
            <person name="Rogers J."/>
            <person name="Van den Ackerveken G."/>
            <person name="Jones J.D."/>
            <person name="McDowell J.M."/>
            <person name="Beynon J."/>
            <person name="Tyler B.M."/>
        </authorList>
    </citation>
    <scope>NUCLEOTIDE SEQUENCE [LARGE SCALE GENOMIC DNA]</scope>
    <source>
        <strain evidence="2">Emoy2</strain>
    </source>
</reference>
<dbReference type="InParanoid" id="M4B1U6"/>
<protein>
    <submittedName>
        <fullName evidence="1">Uncharacterized protein</fullName>
    </submittedName>
</protein>
<evidence type="ECO:0000313" key="2">
    <source>
        <dbReference type="Proteomes" id="UP000011713"/>
    </source>
</evidence>
<dbReference type="Proteomes" id="UP000011713">
    <property type="component" value="Unassembled WGS sequence"/>
</dbReference>
<dbReference type="EnsemblProtists" id="HpaT800243">
    <property type="protein sequence ID" value="HpaP800243"/>
    <property type="gene ID" value="HpaG800243"/>
</dbReference>
<dbReference type="EMBL" id="JH597776">
    <property type="status" value="NOT_ANNOTATED_CDS"/>
    <property type="molecule type" value="Genomic_DNA"/>
</dbReference>
<accession>M4B1U6</accession>
<proteinExistence type="predicted"/>
<keyword evidence="2" id="KW-1185">Reference proteome</keyword>
<reference evidence="1" key="2">
    <citation type="submission" date="2015-06" db="UniProtKB">
        <authorList>
            <consortium name="EnsemblProtists"/>
        </authorList>
    </citation>
    <scope>IDENTIFICATION</scope>
    <source>
        <strain evidence="1">Emoy2</strain>
    </source>
</reference>
<organism evidence="1 2">
    <name type="scientific">Hyaloperonospora arabidopsidis (strain Emoy2)</name>
    <name type="common">Downy mildew agent</name>
    <name type="synonym">Peronospora arabidopsidis</name>
    <dbReference type="NCBI Taxonomy" id="559515"/>
    <lineage>
        <taxon>Eukaryota</taxon>
        <taxon>Sar</taxon>
        <taxon>Stramenopiles</taxon>
        <taxon>Oomycota</taxon>
        <taxon>Peronosporomycetes</taxon>
        <taxon>Peronosporales</taxon>
        <taxon>Peronosporaceae</taxon>
        <taxon>Hyaloperonospora</taxon>
    </lineage>
</organism>
<dbReference type="AlphaFoldDB" id="M4B1U6"/>
<evidence type="ECO:0000313" key="1">
    <source>
        <dbReference type="EnsemblProtists" id="HpaP800243"/>
    </source>
</evidence>
<dbReference type="HOGENOM" id="CLU_2338025_0_0_1"/>
<name>M4B1U6_HYAAE</name>
<sequence length="98" mass="10992">MSRAGLLRGRCICKKEVEKARSPENDEAEGTTIRRPDLPWLAARLATLDASMVVQRARRAVEKVIRTTHHDTRRCCGDRAVSNSLWGQAQFHSYGSIA</sequence>